<dbReference type="PANTHER" id="PTHR43667:SF1">
    <property type="entry name" value="CYCLOPROPANE-FATTY-ACYL-PHOSPHOLIPID SYNTHASE"/>
    <property type="match status" value="1"/>
</dbReference>
<feature type="non-terminal residue" evidence="6">
    <location>
        <position position="266"/>
    </location>
</feature>
<evidence type="ECO:0000256" key="5">
    <source>
        <dbReference type="ARBA" id="ARBA00023098"/>
    </source>
</evidence>
<dbReference type="Pfam" id="PF02353">
    <property type="entry name" value="CMAS"/>
    <property type="match status" value="1"/>
</dbReference>
<dbReference type="AlphaFoldDB" id="X1PXK2"/>
<dbReference type="SUPFAM" id="SSF53335">
    <property type="entry name" value="S-adenosyl-L-methionine-dependent methyltransferases"/>
    <property type="match status" value="1"/>
</dbReference>
<keyword evidence="5" id="KW-0443">Lipid metabolism</keyword>
<feature type="non-terminal residue" evidence="6">
    <location>
        <position position="1"/>
    </location>
</feature>
<dbReference type="GO" id="GO:0008168">
    <property type="term" value="F:methyltransferase activity"/>
    <property type="evidence" value="ECO:0007669"/>
    <property type="project" value="UniProtKB-KW"/>
</dbReference>
<protein>
    <recommendedName>
        <fullName evidence="7">Polyketide synthase methyltransferase domain-containing protein</fullName>
    </recommendedName>
</protein>
<dbReference type="EMBL" id="BARV01024660">
    <property type="protein sequence ID" value="GAI35684.1"/>
    <property type="molecule type" value="Genomic_DNA"/>
</dbReference>
<evidence type="ECO:0000256" key="2">
    <source>
        <dbReference type="ARBA" id="ARBA00022603"/>
    </source>
</evidence>
<dbReference type="InterPro" id="IPR050723">
    <property type="entry name" value="CFA/CMAS"/>
</dbReference>
<dbReference type="GO" id="GO:0008610">
    <property type="term" value="P:lipid biosynthetic process"/>
    <property type="evidence" value="ECO:0007669"/>
    <property type="project" value="InterPro"/>
</dbReference>
<organism evidence="6">
    <name type="scientific">marine sediment metagenome</name>
    <dbReference type="NCBI Taxonomy" id="412755"/>
    <lineage>
        <taxon>unclassified sequences</taxon>
        <taxon>metagenomes</taxon>
        <taxon>ecological metagenomes</taxon>
    </lineage>
</organism>
<dbReference type="InterPro" id="IPR029063">
    <property type="entry name" value="SAM-dependent_MTases_sf"/>
</dbReference>
<dbReference type="PANTHER" id="PTHR43667">
    <property type="entry name" value="CYCLOPROPANE-FATTY-ACYL-PHOSPHOLIPID SYNTHASE"/>
    <property type="match status" value="1"/>
</dbReference>
<dbReference type="NCBIfam" id="NF008686">
    <property type="entry name" value="PRK11705.1"/>
    <property type="match status" value="1"/>
</dbReference>
<evidence type="ECO:0000256" key="3">
    <source>
        <dbReference type="ARBA" id="ARBA00022679"/>
    </source>
</evidence>
<sequence>FQIGERHYNLGNELFKNMLDSRMVYSCGYWKNAYTLDKAQEAKLDLICQKLRLEPGMKILDIGCGWGSFAKYAAEKYKVKVIGITVSKEQVELGKRLCKGLPVEIRLQDYRDVNDKFDHIVSIGQIEHVGRKNYGTYMKLVHSCLKDAGLFLLHTIGKNESRTLTDPWMNKYIFPDGTLPSVKQIGASIENLFVMEDWHNLSTDYDKTLMEWYKSFEKNWSKIESNYDERFYRMWKYYLLSCAGAFRARKIQLWQIVLSKRGVLGG</sequence>
<evidence type="ECO:0000256" key="1">
    <source>
        <dbReference type="ARBA" id="ARBA00010815"/>
    </source>
</evidence>
<name>X1PXK2_9ZZZZ</name>
<reference evidence="6" key="1">
    <citation type="journal article" date="2014" name="Front. Microbiol.">
        <title>High frequency of phylogenetically diverse reductive dehalogenase-homologous genes in deep subseafloor sedimentary metagenomes.</title>
        <authorList>
            <person name="Kawai M."/>
            <person name="Futagami T."/>
            <person name="Toyoda A."/>
            <person name="Takaki Y."/>
            <person name="Nishi S."/>
            <person name="Hori S."/>
            <person name="Arai W."/>
            <person name="Tsubouchi T."/>
            <person name="Morono Y."/>
            <person name="Uchiyama I."/>
            <person name="Ito T."/>
            <person name="Fujiyama A."/>
            <person name="Inagaki F."/>
            <person name="Takami H."/>
        </authorList>
    </citation>
    <scope>NUCLEOTIDE SEQUENCE</scope>
    <source>
        <strain evidence="6">Expedition CK06-06</strain>
    </source>
</reference>
<dbReference type="GO" id="GO:0032259">
    <property type="term" value="P:methylation"/>
    <property type="evidence" value="ECO:0007669"/>
    <property type="project" value="UniProtKB-KW"/>
</dbReference>
<keyword evidence="4" id="KW-0949">S-adenosyl-L-methionine</keyword>
<comment type="similarity">
    <text evidence="1">Belongs to the CFA/CMAS family.</text>
</comment>
<accession>X1PXK2</accession>
<keyword evidence="2" id="KW-0489">Methyltransferase</keyword>
<keyword evidence="3" id="KW-0808">Transferase</keyword>
<evidence type="ECO:0000256" key="4">
    <source>
        <dbReference type="ARBA" id="ARBA00022691"/>
    </source>
</evidence>
<gene>
    <name evidence="6" type="ORF">S06H3_40214</name>
</gene>
<evidence type="ECO:0000313" key="6">
    <source>
        <dbReference type="EMBL" id="GAI35684.1"/>
    </source>
</evidence>
<proteinExistence type="inferred from homology"/>
<dbReference type="Gene3D" id="3.40.50.150">
    <property type="entry name" value="Vaccinia Virus protein VP39"/>
    <property type="match status" value="1"/>
</dbReference>
<dbReference type="PIRSF" id="PIRSF003085">
    <property type="entry name" value="CMAS"/>
    <property type="match status" value="1"/>
</dbReference>
<dbReference type="CDD" id="cd02440">
    <property type="entry name" value="AdoMet_MTases"/>
    <property type="match status" value="1"/>
</dbReference>
<dbReference type="InterPro" id="IPR003333">
    <property type="entry name" value="CMAS"/>
</dbReference>
<comment type="caution">
    <text evidence="6">The sequence shown here is derived from an EMBL/GenBank/DDBJ whole genome shotgun (WGS) entry which is preliminary data.</text>
</comment>
<evidence type="ECO:0008006" key="7">
    <source>
        <dbReference type="Google" id="ProtNLM"/>
    </source>
</evidence>